<name>A0A3D8S4Q7_9EURO</name>
<dbReference type="OrthoDB" id="4772757at2759"/>
<evidence type="ECO:0000313" key="6">
    <source>
        <dbReference type="Proteomes" id="UP000256690"/>
    </source>
</evidence>
<dbReference type="SUPFAM" id="SSF48403">
    <property type="entry name" value="Ankyrin repeat"/>
    <property type="match status" value="1"/>
</dbReference>
<dbReference type="Pfam" id="PF12796">
    <property type="entry name" value="Ank_2"/>
    <property type="match status" value="2"/>
</dbReference>
<keyword evidence="4" id="KW-0732">Signal</keyword>
<dbReference type="RefSeq" id="XP_026604336.1">
    <property type="nucleotide sequence ID" value="XM_026746856.1"/>
</dbReference>
<feature type="repeat" description="ANK" evidence="3">
    <location>
        <begin position="131"/>
        <end position="159"/>
    </location>
</feature>
<proteinExistence type="predicted"/>
<dbReference type="PROSITE" id="PS50297">
    <property type="entry name" value="ANK_REP_REGION"/>
    <property type="match status" value="3"/>
</dbReference>
<feature type="signal peptide" evidence="4">
    <location>
        <begin position="1"/>
        <end position="20"/>
    </location>
</feature>
<keyword evidence="2 3" id="KW-0040">ANK repeat</keyword>
<dbReference type="PANTHER" id="PTHR24198:SF194">
    <property type="entry name" value="INVERSIN-A"/>
    <property type="match status" value="1"/>
</dbReference>
<evidence type="ECO:0000256" key="1">
    <source>
        <dbReference type="ARBA" id="ARBA00022737"/>
    </source>
</evidence>
<evidence type="ECO:0000256" key="3">
    <source>
        <dbReference type="PROSITE-ProRule" id="PRU00023"/>
    </source>
</evidence>
<dbReference type="Pfam" id="PF00023">
    <property type="entry name" value="Ank"/>
    <property type="match status" value="1"/>
</dbReference>
<dbReference type="AlphaFoldDB" id="A0A3D8S4Q7"/>
<dbReference type="EMBL" id="PVWQ01000005">
    <property type="protein sequence ID" value="RDW81283.1"/>
    <property type="molecule type" value="Genomic_DNA"/>
</dbReference>
<dbReference type="InterPro" id="IPR036770">
    <property type="entry name" value="Ankyrin_rpt-contain_sf"/>
</dbReference>
<feature type="repeat" description="ANK" evidence="3">
    <location>
        <begin position="197"/>
        <end position="226"/>
    </location>
</feature>
<protein>
    <submittedName>
        <fullName evidence="5">Uncharacterized protein</fullName>
    </submittedName>
</protein>
<organism evidence="5 6">
    <name type="scientific">Aspergillus mulundensis</name>
    <dbReference type="NCBI Taxonomy" id="1810919"/>
    <lineage>
        <taxon>Eukaryota</taxon>
        <taxon>Fungi</taxon>
        <taxon>Dikarya</taxon>
        <taxon>Ascomycota</taxon>
        <taxon>Pezizomycotina</taxon>
        <taxon>Eurotiomycetes</taxon>
        <taxon>Eurotiomycetidae</taxon>
        <taxon>Eurotiales</taxon>
        <taxon>Aspergillaceae</taxon>
        <taxon>Aspergillus</taxon>
        <taxon>Aspergillus subgen. Nidulantes</taxon>
    </lineage>
</organism>
<comment type="caution">
    <text evidence="5">The sequence shown here is derived from an EMBL/GenBank/DDBJ whole genome shotgun (WGS) entry which is preliminary data.</text>
</comment>
<feature type="repeat" description="ANK" evidence="3">
    <location>
        <begin position="83"/>
        <end position="115"/>
    </location>
</feature>
<dbReference type="GO" id="GO:0005737">
    <property type="term" value="C:cytoplasm"/>
    <property type="evidence" value="ECO:0007669"/>
    <property type="project" value="TreeGrafter"/>
</dbReference>
<evidence type="ECO:0000256" key="4">
    <source>
        <dbReference type="SAM" id="SignalP"/>
    </source>
</evidence>
<dbReference type="GeneID" id="38115210"/>
<dbReference type="Gene3D" id="1.25.40.20">
    <property type="entry name" value="Ankyrin repeat-containing domain"/>
    <property type="match status" value="2"/>
</dbReference>
<dbReference type="PANTHER" id="PTHR24198">
    <property type="entry name" value="ANKYRIN REPEAT AND PROTEIN KINASE DOMAIN-CONTAINING PROTEIN"/>
    <property type="match status" value="1"/>
</dbReference>
<keyword evidence="6" id="KW-1185">Reference proteome</keyword>
<dbReference type="SMART" id="SM00248">
    <property type="entry name" value="ANK"/>
    <property type="match status" value="7"/>
</dbReference>
<feature type="chain" id="PRO_5017584047" evidence="4">
    <location>
        <begin position="21"/>
        <end position="313"/>
    </location>
</feature>
<reference evidence="5 6" key="1">
    <citation type="journal article" date="2018" name="IMA Fungus">
        <title>IMA Genome-F 9: Draft genome sequence of Annulohypoxylon stygium, Aspergillus mulundensis, Berkeleyomyces basicola (syn. Thielaviopsis basicola), Ceratocystis smalleyi, two Cercospora beticola strains, Coleophoma cylindrospora, Fusarium fracticaudum, Phialophora cf. hyalina, and Morchella septimelata.</title>
        <authorList>
            <person name="Wingfield B.D."/>
            <person name="Bills G.F."/>
            <person name="Dong Y."/>
            <person name="Huang W."/>
            <person name="Nel W.J."/>
            <person name="Swalarsk-Parry B.S."/>
            <person name="Vaghefi N."/>
            <person name="Wilken P.M."/>
            <person name="An Z."/>
            <person name="de Beer Z.W."/>
            <person name="De Vos L."/>
            <person name="Chen L."/>
            <person name="Duong T.A."/>
            <person name="Gao Y."/>
            <person name="Hammerbacher A."/>
            <person name="Kikkert J.R."/>
            <person name="Li Y."/>
            <person name="Li H."/>
            <person name="Li K."/>
            <person name="Li Q."/>
            <person name="Liu X."/>
            <person name="Ma X."/>
            <person name="Naidoo K."/>
            <person name="Pethybridge S.J."/>
            <person name="Sun J."/>
            <person name="Steenkamp E.T."/>
            <person name="van der Nest M.A."/>
            <person name="van Wyk S."/>
            <person name="Wingfield M.J."/>
            <person name="Xiong C."/>
            <person name="Yue Q."/>
            <person name="Zhang X."/>
        </authorList>
    </citation>
    <scope>NUCLEOTIDE SEQUENCE [LARGE SCALE GENOMIC DNA]</scope>
    <source>
        <strain evidence="5 6">DSM 5745</strain>
    </source>
</reference>
<evidence type="ECO:0000256" key="2">
    <source>
        <dbReference type="ARBA" id="ARBA00023043"/>
    </source>
</evidence>
<sequence length="313" mass="33800">MSLLALPLELLLMIVGNLESSADLNALSQATKILYPAVSDILYRNNIKNENCSALFWAAREGSTATIERLFSYGVDVDARDEYEVTPLIYAAKYGHIAAADSLLQHGADLTKQTSVSPLRTFRPSDAYGPALFEAAREGRDEMVEFLLNQGADINHQRKGDLVISTLEAAISGGHSSTVQVLLDRGAGIESPGWYGTPLVAAGYYGSPDVTLVLLRNGANIENSDRNWGTALQTAAEERHKDVVQLLIDWGANVNAHAGTWGTALVSAEQGASPASEDIMELLIRHGADPAQVTEEYWDKYHADREAENASAA</sequence>
<feature type="repeat" description="ANK" evidence="3">
    <location>
        <begin position="50"/>
        <end position="82"/>
    </location>
</feature>
<evidence type="ECO:0000313" key="5">
    <source>
        <dbReference type="EMBL" id="RDW81283.1"/>
    </source>
</evidence>
<keyword evidence="1" id="KW-0677">Repeat</keyword>
<dbReference type="InterPro" id="IPR002110">
    <property type="entry name" value="Ankyrin_rpt"/>
</dbReference>
<gene>
    <name evidence="5" type="ORF">DSM5745_04840</name>
</gene>
<dbReference type="PROSITE" id="PS50088">
    <property type="entry name" value="ANK_REPEAT"/>
    <property type="match status" value="5"/>
</dbReference>
<feature type="repeat" description="ANK" evidence="3">
    <location>
        <begin position="227"/>
        <end position="259"/>
    </location>
</feature>
<dbReference type="Proteomes" id="UP000256690">
    <property type="component" value="Unassembled WGS sequence"/>
</dbReference>
<dbReference type="STRING" id="1810919.A0A3D8S4Q7"/>
<accession>A0A3D8S4Q7</accession>